<dbReference type="InterPro" id="IPR002197">
    <property type="entry name" value="HTH_Fis"/>
</dbReference>
<dbReference type="Gene3D" id="3.40.50.2300">
    <property type="match status" value="1"/>
</dbReference>
<dbReference type="AlphaFoldDB" id="A0A1Z4BVQ0"/>
<evidence type="ECO:0000256" key="2">
    <source>
        <dbReference type="ARBA" id="ARBA00022741"/>
    </source>
</evidence>
<dbReference type="SUPFAM" id="SSF52172">
    <property type="entry name" value="CheY-like"/>
    <property type="match status" value="1"/>
</dbReference>
<feature type="domain" description="Response regulatory" evidence="10">
    <location>
        <begin position="5"/>
        <end position="119"/>
    </location>
</feature>
<keyword evidence="2" id="KW-0547">Nucleotide-binding</keyword>
<dbReference type="InterPro" id="IPR002078">
    <property type="entry name" value="Sigma_54_int"/>
</dbReference>
<dbReference type="Pfam" id="PF00072">
    <property type="entry name" value="Response_reg"/>
    <property type="match status" value="1"/>
</dbReference>
<evidence type="ECO:0000313" key="14">
    <source>
        <dbReference type="Proteomes" id="UP000237423"/>
    </source>
</evidence>
<keyword evidence="3" id="KW-0067">ATP-binding</keyword>
<dbReference type="Gene3D" id="1.10.10.60">
    <property type="entry name" value="Homeodomain-like"/>
    <property type="match status" value="1"/>
</dbReference>
<evidence type="ECO:0000256" key="1">
    <source>
        <dbReference type="ARBA" id="ARBA00022553"/>
    </source>
</evidence>
<dbReference type="SMART" id="SM00382">
    <property type="entry name" value="AAA"/>
    <property type="match status" value="1"/>
</dbReference>
<evidence type="ECO:0000256" key="7">
    <source>
        <dbReference type="ARBA" id="ARBA00023163"/>
    </source>
</evidence>
<protein>
    <submittedName>
        <fullName evidence="11">DNA-binding response regulator</fullName>
    </submittedName>
    <submittedName>
        <fullName evidence="12">Sigma-54-dependent Fis family transcriptional regulator</fullName>
    </submittedName>
</protein>
<keyword evidence="4" id="KW-0902">Two-component regulatory system</keyword>
<keyword evidence="6 11" id="KW-0238">DNA-binding</keyword>
<keyword evidence="13" id="KW-1185">Reference proteome</keyword>
<dbReference type="EMBL" id="CP022129">
    <property type="protein sequence ID" value="ASF45348.1"/>
    <property type="molecule type" value="Genomic_DNA"/>
</dbReference>
<dbReference type="PROSITE" id="PS50045">
    <property type="entry name" value="SIGMA54_INTERACT_4"/>
    <property type="match status" value="1"/>
</dbReference>
<feature type="modified residue" description="4-aspartylphosphate" evidence="8">
    <location>
        <position position="54"/>
    </location>
</feature>
<dbReference type="PROSITE" id="PS00688">
    <property type="entry name" value="SIGMA54_INTERACT_3"/>
    <property type="match status" value="1"/>
</dbReference>
<name>A0A1Z4BVQ0_9GAMM</name>
<dbReference type="InterPro" id="IPR001789">
    <property type="entry name" value="Sig_transdc_resp-reg_receiver"/>
</dbReference>
<dbReference type="KEGG" id="mpsy:CEK71_04295"/>
<evidence type="ECO:0000256" key="8">
    <source>
        <dbReference type="PROSITE-ProRule" id="PRU00169"/>
    </source>
</evidence>
<evidence type="ECO:0000256" key="4">
    <source>
        <dbReference type="ARBA" id="ARBA00023012"/>
    </source>
</evidence>
<dbReference type="GO" id="GO:0043565">
    <property type="term" value="F:sequence-specific DNA binding"/>
    <property type="evidence" value="ECO:0007669"/>
    <property type="project" value="InterPro"/>
</dbReference>
<accession>A0A1Z4BVQ0</accession>
<dbReference type="Pfam" id="PF02954">
    <property type="entry name" value="HTH_8"/>
    <property type="match status" value="1"/>
</dbReference>
<dbReference type="PANTHER" id="PTHR32071:SF117">
    <property type="entry name" value="PTS-DEPENDENT DIHYDROXYACETONE KINASE OPERON REGULATORY PROTEIN-RELATED"/>
    <property type="match status" value="1"/>
</dbReference>
<dbReference type="InterPro" id="IPR025662">
    <property type="entry name" value="Sigma_54_int_dom_ATP-bd_1"/>
</dbReference>
<dbReference type="SMART" id="SM00448">
    <property type="entry name" value="REC"/>
    <property type="match status" value="1"/>
</dbReference>
<evidence type="ECO:0000256" key="5">
    <source>
        <dbReference type="ARBA" id="ARBA00023015"/>
    </source>
</evidence>
<reference evidence="12 14" key="2">
    <citation type="submission" date="2017-11" db="EMBL/GenBank/DDBJ databases">
        <title>Draft Genome Sequence of Methylobacter psychrotolerans Sph1T, an Obligate Methanotroph from Low-Temperature Environments.</title>
        <authorList>
            <person name="Oshkin I.Y."/>
            <person name="Miroshnikov K."/>
            <person name="Belova S.E."/>
            <person name="Korzhenkov A."/>
            <person name="Toshchakov S.V."/>
            <person name="Dedysh S.N."/>
        </authorList>
    </citation>
    <scope>NUCLEOTIDE SEQUENCE [LARGE SCALE GENOMIC DNA]</scope>
    <source>
        <strain evidence="12 14">Sph1</strain>
    </source>
</reference>
<dbReference type="PROSITE" id="PS50110">
    <property type="entry name" value="RESPONSE_REGULATORY"/>
    <property type="match status" value="1"/>
</dbReference>
<dbReference type="InterPro" id="IPR027417">
    <property type="entry name" value="P-loop_NTPase"/>
</dbReference>
<feature type="domain" description="Sigma-54 factor interaction" evidence="9">
    <location>
        <begin position="142"/>
        <end position="371"/>
    </location>
</feature>
<dbReference type="Proteomes" id="UP000197019">
    <property type="component" value="Chromosome"/>
</dbReference>
<evidence type="ECO:0000256" key="3">
    <source>
        <dbReference type="ARBA" id="ARBA00022840"/>
    </source>
</evidence>
<dbReference type="PROSITE" id="PS00675">
    <property type="entry name" value="SIGMA54_INTERACT_1"/>
    <property type="match status" value="1"/>
</dbReference>
<evidence type="ECO:0000259" key="9">
    <source>
        <dbReference type="PROSITE" id="PS50045"/>
    </source>
</evidence>
<dbReference type="InterPro" id="IPR003593">
    <property type="entry name" value="AAA+_ATPase"/>
</dbReference>
<keyword evidence="1 8" id="KW-0597">Phosphoprotein</keyword>
<dbReference type="Gene3D" id="1.10.8.60">
    <property type="match status" value="1"/>
</dbReference>
<dbReference type="InterPro" id="IPR009057">
    <property type="entry name" value="Homeodomain-like_sf"/>
</dbReference>
<dbReference type="GO" id="GO:0005524">
    <property type="term" value="F:ATP binding"/>
    <property type="evidence" value="ECO:0007669"/>
    <property type="project" value="UniProtKB-KW"/>
</dbReference>
<evidence type="ECO:0000313" key="11">
    <source>
        <dbReference type="EMBL" id="ASF45348.1"/>
    </source>
</evidence>
<evidence type="ECO:0000256" key="6">
    <source>
        <dbReference type="ARBA" id="ARBA00023125"/>
    </source>
</evidence>
<dbReference type="FunFam" id="3.40.50.300:FF:000006">
    <property type="entry name" value="DNA-binding transcriptional regulator NtrC"/>
    <property type="match status" value="1"/>
</dbReference>
<evidence type="ECO:0000259" key="10">
    <source>
        <dbReference type="PROSITE" id="PS50110"/>
    </source>
</evidence>
<evidence type="ECO:0000313" key="13">
    <source>
        <dbReference type="Proteomes" id="UP000197019"/>
    </source>
</evidence>
<dbReference type="FunFam" id="3.40.50.2300:FF:000018">
    <property type="entry name" value="DNA-binding transcriptional regulator NtrC"/>
    <property type="match status" value="1"/>
</dbReference>
<dbReference type="InterPro" id="IPR025944">
    <property type="entry name" value="Sigma_54_int_dom_CS"/>
</dbReference>
<dbReference type="PROSITE" id="PS00676">
    <property type="entry name" value="SIGMA54_INTERACT_2"/>
    <property type="match status" value="1"/>
</dbReference>
<dbReference type="GO" id="GO:0006355">
    <property type="term" value="P:regulation of DNA-templated transcription"/>
    <property type="evidence" value="ECO:0007669"/>
    <property type="project" value="InterPro"/>
</dbReference>
<dbReference type="InterPro" id="IPR025943">
    <property type="entry name" value="Sigma_54_int_dom_ATP-bd_2"/>
</dbReference>
<dbReference type="InterPro" id="IPR058031">
    <property type="entry name" value="AAA_lid_NorR"/>
</dbReference>
<dbReference type="SUPFAM" id="SSF46689">
    <property type="entry name" value="Homeodomain-like"/>
    <property type="match status" value="1"/>
</dbReference>
<dbReference type="SUPFAM" id="SSF52540">
    <property type="entry name" value="P-loop containing nucleoside triphosphate hydrolases"/>
    <property type="match status" value="1"/>
</dbReference>
<dbReference type="Pfam" id="PF00158">
    <property type="entry name" value="Sigma54_activat"/>
    <property type="match status" value="1"/>
</dbReference>
<dbReference type="EMBL" id="PGFZ01000004">
    <property type="protein sequence ID" value="POZ51814.1"/>
    <property type="molecule type" value="Genomic_DNA"/>
</dbReference>
<proteinExistence type="predicted"/>
<dbReference type="Proteomes" id="UP000237423">
    <property type="component" value="Unassembled WGS sequence"/>
</dbReference>
<gene>
    <name evidence="12" type="ORF">AADEFJLK_02030</name>
    <name evidence="11" type="ORF">CEK71_04295</name>
</gene>
<keyword evidence="7" id="KW-0804">Transcription</keyword>
<dbReference type="PANTHER" id="PTHR32071">
    <property type="entry name" value="TRANSCRIPTIONAL REGULATORY PROTEIN"/>
    <property type="match status" value="1"/>
</dbReference>
<dbReference type="Gene3D" id="3.40.50.300">
    <property type="entry name" value="P-loop containing nucleotide triphosphate hydrolases"/>
    <property type="match status" value="1"/>
</dbReference>
<dbReference type="PRINTS" id="PR01590">
    <property type="entry name" value="HTHFIS"/>
</dbReference>
<keyword evidence="5" id="KW-0805">Transcription regulation</keyword>
<dbReference type="InterPro" id="IPR011006">
    <property type="entry name" value="CheY-like_superfamily"/>
</dbReference>
<dbReference type="OrthoDB" id="9804019at2"/>
<organism evidence="11 13">
    <name type="scientific">Methylovulum psychrotolerans</name>
    <dbReference type="NCBI Taxonomy" id="1704499"/>
    <lineage>
        <taxon>Bacteria</taxon>
        <taxon>Pseudomonadati</taxon>
        <taxon>Pseudomonadota</taxon>
        <taxon>Gammaproteobacteria</taxon>
        <taxon>Methylococcales</taxon>
        <taxon>Methylococcaceae</taxon>
        <taxon>Methylovulum</taxon>
    </lineage>
</organism>
<reference evidence="11 13" key="1">
    <citation type="submission" date="2017-06" db="EMBL/GenBank/DDBJ databases">
        <title>Genome Sequencing of the methanotroph Methylovulum psychrotolerants str. HV10-M2 isolated from a high-altitude environment.</title>
        <authorList>
            <person name="Mateos-Rivera A."/>
        </authorList>
    </citation>
    <scope>NUCLEOTIDE SEQUENCE [LARGE SCALE GENOMIC DNA]</scope>
    <source>
        <strain evidence="11 13">HV10_M2</strain>
    </source>
</reference>
<dbReference type="GO" id="GO:0000160">
    <property type="term" value="P:phosphorelay signal transduction system"/>
    <property type="evidence" value="ECO:0007669"/>
    <property type="project" value="UniProtKB-KW"/>
</dbReference>
<evidence type="ECO:0000313" key="12">
    <source>
        <dbReference type="EMBL" id="POZ51814.1"/>
    </source>
</evidence>
<dbReference type="RefSeq" id="WP_088618230.1">
    <property type="nucleotide sequence ID" value="NZ_CP022129.1"/>
</dbReference>
<sequence length="455" mass="50349">MPKQTILVVDDEPKMRRLLEIMLTQMEYCVAQAGNGLQALAMLAEQTFDLVITDLRMPELDGIGLLRQLREQNNEVPVIVVTAYGTVESAVEAMKYGASDYIVRPFELDAVTASVQRALRLGKMQRENRYLRQAVAQGWQGFIGNSPAMQQIYTQIQQVAATKTSVLIQGETGTGKELVARAIHNASPRAKELFVSINCAAIPADILESELFGYSKGAFTGANKERVGKFELADGGTLFLDEITEMDIGLQAKLLRVLQERSLERLGSNRTITVDVRVIAASNRNPRQAIVDQKLREDLFYRLNVFNIALPPLRERREDILPLATFFVEKHARDFGFASHGIEADAQACLQAYSWPGNVRELANMMERAVVLSGGKTIGIGHLPSDVLEDMAPAQAQAQSPTATLGSLNQQVEQLEKQLIGQALSQTGDNKAKAAQLLDISERSLWYKLKKYFPG</sequence>
<dbReference type="Pfam" id="PF25601">
    <property type="entry name" value="AAA_lid_14"/>
    <property type="match status" value="1"/>
</dbReference>
<dbReference type="CDD" id="cd00009">
    <property type="entry name" value="AAA"/>
    <property type="match status" value="1"/>
</dbReference>